<feature type="transmembrane region" description="Helical" evidence="1">
    <location>
        <begin position="39"/>
        <end position="64"/>
    </location>
</feature>
<keyword evidence="1" id="KW-1133">Transmembrane helix</keyword>
<sequence>MKIIGGSLAVGAGFGAATSLVNAVSSPYSLGAPLTGTVWMSAAKVLSLLMDAGWAWAALAVVVGRWAGTRARGAVAGVLALVAATAAYYATDSFARDEPFAWYGGEMLMWWVASVLFGSALGAVGAAVGRPGVIGLLAGLTVPVGAAVQMIILPPGSRITSIPESDLAVAVVWTAAAAGAIWAVHRFRAA</sequence>
<dbReference type="EMBL" id="BAAATA010000001">
    <property type="protein sequence ID" value="GAA2471016.1"/>
    <property type="molecule type" value="Genomic_DNA"/>
</dbReference>
<keyword evidence="1" id="KW-0812">Transmembrane</keyword>
<reference evidence="2 3" key="1">
    <citation type="journal article" date="2019" name="Int. J. Syst. Evol. Microbiol.">
        <title>The Global Catalogue of Microorganisms (GCM) 10K type strain sequencing project: providing services to taxonomists for standard genome sequencing and annotation.</title>
        <authorList>
            <consortium name="The Broad Institute Genomics Platform"/>
            <consortium name="The Broad Institute Genome Sequencing Center for Infectious Disease"/>
            <person name="Wu L."/>
            <person name="Ma J."/>
        </authorList>
    </citation>
    <scope>NUCLEOTIDE SEQUENCE [LARGE SCALE GENOMIC DNA]</scope>
    <source>
        <strain evidence="2 3">JCM 6307</strain>
    </source>
</reference>
<feature type="transmembrane region" description="Helical" evidence="1">
    <location>
        <begin position="136"/>
        <end position="155"/>
    </location>
</feature>
<proteinExistence type="predicted"/>
<dbReference type="RefSeq" id="WP_344381269.1">
    <property type="nucleotide sequence ID" value="NZ_BAAATA010000001.1"/>
</dbReference>
<keyword evidence="3" id="KW-1185">Reference proteome</keyword>
<accession>A0ABN3KVD1</accession>
<dbReference type="Proteomes" id="UP001501358">
    <property type="component" value="Unassembled WGS sequence"/>
</dbReference>
<evidence type="ECO:0000313" key="3">
    <source>
        <dbReference type="Proteomes" id="UP001501358"/>
    </source>
</evidence>
<protein>
    <recommendedName>
        <fullName evidence="4">Integral membrane protein</fullName>
    </recommendedName>
</protein>
<evidence type="ECO:0000313" key="2">
    <source>
        <dbReference type="EMBL" id="GAA2471016.1"/>
    </source>
</evidence>
<name>A0ABN3KVD1_9ACTN</name>
<organism evidence="2 3">
    <name type="scientific">Streptomyces thermolineatus</name>
    <dbReference type="NCBI Taxonomy" id="44033"/>
    <lineage>
        <taxon>Bacteria</taxon>
        <taxon>Bacillati</taxon>
        <taxon>Actinomycetota</taxon>
        <taxon>Actinomycetes</taxon>
        <taxon>Kitasatosporales</taxon>
        <taxon>Streptomycetaceae</taxon>
        <taxon>Streptomyces</taxon>
    </lineage>
</organism>
<feature type="transmembrane region" description="Helical" evidence="1">
    <location>
        <begin position="167"/>
        <end position="184"/>
    </location>
</feature>
<evidence type="ECO:0000256" key="1">
    <source>
        <dbReference type="SAM" id="Phobius"/>
    </source>
</evidence>
<gene>
    <name evidence="2" type="ORF">GCM10010406_03250</name>
</gene>
<keyword evidence="1" id="KW-0472">Membrane</keyword>
<feature type="transmembrane region" description="Helical" evidence="1">
    <location>
        <begin position="71"/>
        <end position="90"/>
    </location>
</feature>
<feature type="transmembrane region" description="Helical" evidence="1">
    <location>
        <begin position="110"/>
        <end position="129"/>
    </location>
</feature>
<evidence type="ECO:0008006" key="4">
    <source>
        <dbReference type="Google" id="ProtNLM"/>
    </source>
</evidence>
<comment type="caution">
    <text evidence="2">The sequence shown here is derived from an EMBL/GenBank/DDBJ whole genome shotgun (WGS) entry which is preliminary data.</text>
</comment>